<feature type="compositionally biased region" description="Acidic residues" evidence="1">
    <location>
        <begin position="228"/>
        <end position="237"/>
    </location>
</feature>
<feature type="region of interest" description="Disordered" evidence="1">
    <location>
        <begin position="228"/>
        <end position="301"/>
    </location>
</feature>
<dbReference type="VEuPathDB" id="FungiDB:RhiirFUN_004066"/>
<dbReference type="OrthoDB" id="2382575at2759"/>
<dbReference type="Proteomes" id="UP000684084">
    <property type="component" value="Unassembled WGS sequence"/>
</dbReference>
<dbReference type="VEuPathDB" id="FungiDB:RhiirFUN_004065"/>
<evidence type="ECO:0000313" key="2">
    <source>
        <dbReference type="EMBL" id="CAB5353823.1"/>
    </source>
</evidence>
<evidence type="ECO:0000256" key="1">
    <source>
        <dbReference type="SAM" id="MobiDB-lite"/>
    </source>
</evidence>
<accession>A0A915YZG7</accession>
<reference evidence="2" key="1">
    <citation type="submission" date="2020-05" db="EMBL/GenBank/DDBJ databases">
        <authorList>
            <person name="Rincon C."/>
            <person name="Sanders R I."/>
            <person name="Robbins C."/>
            <person name="Chaturvedi A."/>
        </authorList>
    </citation>
    <scope>NUCLEOTIDE SEQUENCE</scope>
    <source>
        <strain evidence="2">CHB12</strain>
    </source>
</reference>
<feature type="region of interest" description="Disordered" evidence="1">
    <location>
        <begin position="171"/>
        <end position="194"/>
    </location>
</feature>
<gene>
    <name evidence="2" type="ORF">CHRIB12_LOCUS5717</name>
</gene>
<dbReference type="EMBL" id="CAGKOT010000009">
    <property type="protein sequence ID" value="CAB5353823.1"/>
    <property type="molecule type" value="Genomic_DNA"/>
</dbReference>
<dbReference type="AlphaFoldDB" id="A0A915YZG7"/>
<comment type="caution">
    <text evidence="2">The sequence shown here is derived from an EMBL/GenBank/DDBJ whole genome shotgun (WGS) entry which is preliminary data.</text>
</comment>
<organism evidence="2 3">
    <name type="scientific">Rhizophagus irregularis</name>
    <dbReference type="NCBI Taxonomy" id="588596"/>
    <lineage>
        <taxon>Eukaryota</taxon>
        <taxon>Fungi</taxon>
        <taxon>Fungi incertae sedis</taxon>
        <taxon>Mucoromycota</taxon>
        <taxon>Glomeromycotina</taxon>
        <taxon>Glomeromycetes</taxon>
        <taxon>Glomerales</taxon>
        <taxon>Glomeraceae</taxon>
        <taxon>Rhizophagus</taxon>
    </lineage>
</organism>
<protein>
    <submittedName>
        <fullName evidence="2">Uncharacterized protein</fullName>
    </submittedName>
</protein>
<sequence>MSTSNFDETYMGRDILVSYLQQHQDKSYFGFLSCSRDTIVTSSMLFSASWINLDSSWLSRFLDEAKRLNQDNFTALNEKIKKERLRRADHLKDYWCSIIQECKKKRVLLEYEAERDRIYLALSEVNNKIQMTKVELAEISNEWESKKRLDFSGDIDDDFDEVFSGAAAGNEFDKEIGGDPNEEENNSVPPGAAVGVLGPGGIDENLGRKFNEDNNGVFSGVAVGDGFYEEIGGDPNEEGNNNVSPGGLGPGDLDEDIGNEEDKNSVFSAATVDDEEGNNNVFPGADVPQPPPEPSSSPSLHSLSILPLHYLFA</sequence>
<proteinExistence type="predicted"/>
<evidence type="ECO:0000313" key="3">
    <source>
        <dbReference type="Proteomes" id="UP000684084"/>
    </source>
</evidence>
<name>A0A915YZG7_9GLOM</name>